<proteinExistence type="predicted"/>
<feature type="compositionally biased region" description="Low complexity" evidence="1">
    <location>
        <begin position="481"/>
        <end position="494"/>
    </location>
</feature>
<reference evidence="5" key="1">
    <citation type="journal article" date="2015" name="Nat. Genet.">
        <title>The genome and transcriptome of the zoonotic hookworm Ancylostoma ceylanicum identify infection-specific gene families.</title>
        <authorList>
            <person name="Schwarz E.M."/>
            <person name="Hu Y."/>
            <person name="Antoshechkin I."/>
            <person name="Miller M.M."/>
            <person name="Sternberg P.W."/>
            <person name="Aroian R.V."/>
        </authorList>
    </citation>
    <scope>NUCLEOTIDE SEQUENCE</scope>
    <source>
        <strain evidence="5">HY135</strain>
    </source>
</reference>
<protein>
    <recommendedName>
        <fullName evidence="3">MAM domain-containing protein</fullName>
    </recommendedName>
</protein>
<accession>A0A016WD54</accession>
<sequence>MDVPSLWEIADTKGSPINNRMKSIAVLLIGLHLALCQPSSIDCKFEYSLCGWTAESPWSNTDKTFLPSPLNLSPMTLIGDGAFMTAQGYFGSNTTADLISAPSEPSQSLSMLSFKYTKTIGDANLQIMLKEGGSYRNLDTISTNMLAFWIRRTLVVPPTNEPYQIVFRVSKLRTGFDYISIDDVMLRSTGKTVMSADEDLIRPGLAPMSKGVEVRELRRSPTPLQPIGVTYKPQVTTQCSLVKCSFKANACSWTFDKWKLLNGKIVTESQSDAWLSSEPVLLPMNAHFELDIFASESSEISVYQKFGAEESLIWTQSGITLAGWNRIRLPMRFSPLPSKLLIKTSTRPGQLVAVTNTNIVDESGRDLACGGNLQVIRPRSDNLIRLTAIQVLDSSDVEPSTMPTLHLVSTTTRQAPTIRPIASHLGPLIAPPIQNSLSISEPRQKIGAAFAVLPISPTQVSSHQQPNAPREFRAARPPILRPAATSSPAPFSSANTKASTTLPPPIVAQTKRTPTIQELISGVAGQPMLEGQLKYLAKKFGFDRMSGEQATRRLGQIQRMLAGLKQTELPPGDKHPISPVNAKEINSIPPDLVSRFAALLPSSRTINGALTNRISQFISPPRDHGDDSKPFSRNNIDFVIQNAYNAYMNQARP</sequence>
<dbReference type="SUPFAM" id="SSF49899">
    <property type="entry name" value="Concanavalin A-like lectins/glucanases"/>
    <property type="match status" value="1"/>
</dbReference>
<dbReference type="Proteomes" id="UP000024635">
    <property type="component" value="Unassembled WGS sequence"/>
</dbReference>
<evidence type="ECO:0000313" key="5">
    <source>
        <dbReference type="Proteomes" id="UP000024635"/>
    </source>
</evidence>
<dbReference type="AlphaFoldDB" id="A0A016WD54"/>
<dbReference type="InterPro" id="IPR000998">
    <property type="entry name" value="MAM_dom"/>
</dbReference>
<organism evidence="4 5">
    <name type="scientific">Ancylostoma ceylanicum</name>
    <dbReference type="NCBI Taxonomy" id="53326"/>
    <lineage>
        <taxon>Eukaryota</taxon>
        <taxon>Metazoa</taxon>
        <taxon>Ecdysozoa</taxon>
        <taxon>Nematoda</taxon>
        <taxon>Chromadorea</taxon>
        <taxon>Rhabditida</taxon>
        <taxon>Rhabditina</taxon>
        <taxon>Rhabditomorpha</taxon>
        <taxon>Strongyloidea</taxon>
        <taxon>Ancylostomatidae</taxon>
        <taxon>Ancylostomatinae</taxon>
        <taxon>Ancylostoma</taxon>
    </lineage>
</organism>
<dbReference type="Gene3D" id="2.60.120.200">
    <property type="match status" value="1"/>
</dbReference>
<comment type="caution">
    <text evidence="4">The sequence shown here is derived from an EMBL/GenBank/DDBJ whole genome shotgun (WGS) entry which is preliminary data.</text>
</comment>
<gene>
    <name evidence="4" type="primary">Acey_s0766.g2169</name>
    <name evidence="4" type="synonym">Acey-mam-8</name>
    <name evidence="4" type="ORF">Y032_0766g2169</name>
</gene>
<keyword evidence="5" id="KW-1185">Reference proteome</keyword>
<dbReference type="InterPro" id="IPR013320">
    <property type="entry name" value="ConA-like_dom_sf"/>
</dbReference>
<feature type="signal peptide" evidence="2">
    <location>
        <begin position="1"/>
        <end position="36"/>
    </location>
</feature>
<dbReference type="PROSITE" id="PS50060">
    <property type="entry name" value="MAM_2"/>
    <property type="match status" value="1"/>
</dbReference>
<dbReference type="Pfam" id="PF00629">
    <property type="entry name" value="MAM"/>
    <property type="match status" value="1"/>
</dbReference>
<dbReference type="GO" id="GO:0016020">
    <property type="term" value="C:membrane"/>
    <property type="evidence" value="ECO:0007669"/>
    <property type="project" value="InterPro"/>
</dbReference>
<feature type="chain" id="PRO_5001494407" description="MAM domain-containing protein" evidence="2">
    <location>
        <begin position="37"/>
        <end position="653"/>
    </location>
</feature>
<dbReference type="OrthoDB" id="5807587at2759"/>
<evidence type="ECO:0000256" key="1">
    <source>
        <dbReference type="SAM" id="MobiDB-lite"/>
    </source>
</evidence>
<dbReference type="EMBL" id="JARK01000366">
    <property type="protein sequence ID" value="EYC37774.1"/>
    <property type="molecule type" value="Genomic_DNA"/>
</dbReference>
<evidence type="ECO:0000256" key="2">
    <source>
        <dbReference type="SAM" id="SignalP"/>
    </source>
</evidence>
<feature type="domain" description="MAM" evidence="3">
    <location>
        <begin position="41"/>
        <end position="186"/>
    </location>
</feature>
<keyword evidence="2" id="KW-0732">Signal</keyword>
<evidence type="ECO:0000259" key="3">
    <source>
        <dbReference type="PROSITE" id="PS50060"/>
    </source>
</evidence>
<dbReference type="SMART" id="SM00137">
    <property type="entry name" value="MAM"/>
    <property type="match status" value="1"/>
</dbReference>
<name>A0A016WD54_9BILA</name>
<feature type="region of interest" description="Disordered" evidence="1">
    <location>
        <begin position="481"/>
        <end position="506"/>
    </location>
</feature>
<evidence type="ECO:0000313" key="4">
    <source>
        <dbReference type="EMBL" id="EYC37774.1"/>
    </source>
</evidence>